<gene>
    <name evidence="2" type="ORF">MPDQ_004511</name>
</gene>
<keyword evidence="3" id="KW-1185">Reference proteome</keyword>
<evidence type="ECO:0000256" key="1">
    <source>
        <dbReference type="SAM" id="MobiDB-lite"/>
    </source>
</evidence>
<sequence length="82" mass="9359">MDCEHQEALGWGFGWSLDLNVAKEEQREATEDSELDEHQKQKDDEMHAQSRLQLAGVLIRVFLQGNEVRGQKKQCIAAGYKS</sequence>
<name>A0A507QLK9_MONPU</name>
<comment type="caution">
    <text evidence="2">The sequence shown here is derived from an EMBL/GenBank/DDBJ whole genome shotgun (WGS) entry which is preliminary data.</text>
</comment>
<evidence type="ECO:0000313" key="3">
    <source>
        <dbReference type="Proteomes" id="UP000319663"/>
    </source>
</evidence>
<feature type="region of interest" description="Disordered" evidence="1">
    <location>
        <begin position="24"/>
        <end position="47"/>
    </location>
</feature>
<evidence type="ECO:0000313" key="2">
    <source>
        <dbReference type="EMBL" id="TQB67847.1"/>
    </source>
</evidence>
<dbReference type="EMBL" id="VIFY01000294">
    <property type="protein sequence ID" value="TQB67847.1"/>
    <property type="molecule type" value="Genomic_DNA"/>
</dbReference>
<proteinExistence type="predicted"/>
<dbReference type="Proteomes" id="UP000319663">
    <property type="component" value="Unassembled WGS sequence"/>
</dbReference>
<feature type="non-terminal residue" evidence="2">
    <location>
        <position position="82"/>
    </location>
</feature>
<accession>A0A507QLK9</accession>
<reference evidence="2 3" key="1">
    <citation type="submission" date="2019-06" db="EMBL/GenBank/DDBJ databases">
        <title>Wine fermentation using esterase from Monascus purpureus.</title>
        <authorList>
            <person name="Geng C."/>
            <person name="Zhang Y."/>
        </authorList>
    </citation>
    <scope>NUCLEOTIDE SEQUENCE [LARGE SCALE GENOMIC DNA]</scope>
    <source>
        <strain evidence="2">HQ1</strain>
    </source>
</reference>
<organism evidence="2 3">
    <name type="scientific">Monascus purpureus</name>
    <name type="common">Red mold</name>
    <name type="synonym">Monascus anka</name>
    <dbReference type="NCBI Taxonomy" id="5098"/>
    <lineage>
        <taxon>Eukaryota</taxon>
        <taxon>Fungi</taxon>
        <taxon>Dikarya</taxon>
        <taxon>Ascomycota</taxon>
        <taxon>Pezizomycotina</taxon>
        <taxon>Eurotiomycetes</taxon>
        <taxon>Eurotiomycetidae</taxon>
        <taxon>Eurotiales</taxon>
        <taxon>Aspergillaceae</taxon>
        <taxon>Monascus</taxon>
    </lineage>
</organism>
<protein>
    <submittedName>
        <fullName evidence="2">Uncharacterized protein</fullName>
    </submittedName>
</protein>
<dbReference type="AlphaFoldDB" id="A0A507QLK9"/>